<comment type="similarity">
    <text evidence="2 15">Belongs to the globin family. Two-domain flavohemoproteins subfamily.</text>
</comment>
<evidence type="ECO:0000256" key="4">
    <source>
        <dbReference type="ARBA" id="ARBA00022617"/>
    </source>
</evidence>
<keyword evidence="5 15" id="KW-0561">Oxygen transport</keyword>
<dbReference type="CDD" id="cd14777">
    <property type="entry name" value="Yhb1-globin-like"/>
    <property type="match status" value="1"/>
</dbReference>
<dbReference type="PANTHER" id="PTHR43396">
    <property type="entry name" value="FLAVOHEMOPROTEIN"/>
    <property type="match status" value="1"/>
</dbReference>
<dbReference type="Gene3D" id="1.10.490.10">
    <property type="entry name" value="Globins"/>
    <property type="match status" value="1"/>
</dbReference>
<evidence type="ECO:0000259" key="16">
    <source>
        <dbReference type="PROSITE" id="PS01033"/>
    </source>
</evidence>
<proteinExistence type="inferred from homology"/>
<dbReference type="CDD" id="cd06184">
    <property type="entry name" value="flavohem_like_fad_nad_binding"/>
    <property type="match status" value="1"/>
</dbReference>
<evidence type="ECO:0000256" key="9">
    <source>
        <dbReference type="ARBA" id="ARBA00022857"/>
    </source>
</evidence>
<keyword evidence="15" id="KW-0216">Detoxification</keyword>
<dbReference type="InterPro" id="IPR039261">
    <property type="entry name" value="FNR_nucleotide-bd"/>
</dbReference>
<gene>
    <name evidence="18" type="primary">hmpA</name>
    <name evidence="15" type="synonym">hmp</name>
    <name evidence="18" type="ORF">E2K98_07265</name>
</gene>
<dbReference type="GO" id="GO:0071949">
    <property type="term" value="F:FAD binding"/>
    <property type="evidence" value="ECO:0007669"/>
    <property type="project" value="InterPro"/>
</dbReference>
<feature type="binding site" evidence="15">
    <location>
        <position position="217"/>
    </location>
    <ligand>
        <name>FAD</name>
        <dbReference type="ChEBI" id="CHEBI:57692"/>
    </ligand>
</feature>
<feature type="active site" description="Charge relay system" evidence="15">
    <location>
        <position position="122"/>
    </location>
</feature>
<evidence type="ECO:0000256" key="12">
    <source>
        <dbReference type="ARBA" id="ARBA00023027"/>
    </source>
</evidence>
<dbReference type="InterPro" id="IPR009050">
    <property type="entry name" value="Globin-like_sf"/>
</dbReference>
<dbReference type="GO" id="GO:0071500">
    <property type="term" value="P:cellular response to nitrosative stress"/>
    <property type="evidence" value="ECO:0007669"/>
    <property type="project" value="TreeGrafter"/>
</dbReference>
<evidence type="ECO:0000313" key="19">
    <source>
        <dbReference type="Proteomes" id="UP000295132"/>
    </source>
</evidence>
<dbReference type="InterPro" id="IPR000971">
    <property type="entry name" value="Globin"/>
</dbReference>
<feature type="binding site" evidence="15">
    <location>
        <begin position="305"/>
        <end position="310"/>
    </location>
    <ligand>
        <name>NADP(+)</name>
        <dbReference type="ChEBI" id="CHEBI:58349"/>
    </ligand>
</feature>
<evidence type="ECO:0000256" key="13">
    <source>
        <dbReference type="ARBA" id="ARBA00048649"/>
    </source>
</evidence>
<comment type="domain">
    <text evidence="15">Consists of two distinct domains; an N-terminal heme-containing oxygen-binding domain and a C-terminal reductase domain with binding sites for FAD and NAD(P)H.</text>
</comment>
<feature type="site" description="Involved in heme-bound ligand stabilization and O-O bond activation" evidence="15">
    <location>
        <position position="56"/>
    </location>
</feature>
<dbReference type="SUPFAM" id="SSF63380">
    <property type="entry name" value="Riboflavin synthase domain-like"/>
    <property type="match status" value="1"/>
</dbReference>
<comment type="catalytic activity">
    <reaction evidence="14 15">
        <text>2 nitric oxide + NADPH + 2 O2 = 2 nitrate + NADP(+) + H(+)</text>
        <dbReference type="Rhea" id="RHEA:19465"/>
        <dbReference type="ChEBI" id="CHEBI:15378"/>
        <dbReference type="ChEBI" id="CHEBI:15379"/>
        <dbReference type="ChEBI" id="CHEBI:16480"/>
        <dbReference type="ChEBI" id="CHEBI:17632"/>
        <dbReference type="ChEBI" id="CHEBI:57783"/>
        <dbReference type="ChEBI" id="CHEBI:58349"/>
        <dbReference type="EC" id="1.14.12.17"/>
    </reaction>
</comment>
<evidence type="ECO:0000256" key="2">
    <source>
        <dbReference type="ARBA" id="ARBA00008414"/>
    </source>
</evidence>
<dbReference type="PROSITE" id="PS51384">
    <property type="entry name" value="FAD_FR"/>
    <property type="match status" value="1"/>
</dbReference>
<keyword evidence="12 15" id="KW-0520">NAD</keyword>
<dbReference type="SUPFAM" id="SSF52343">
    <property type="entry name" value="Ferredoxin reductase-like, C-terminal NADP-linked domain"/>
    <property type="match status" value="1"/>
</dbReference>
<evidence type="ECO:0000256" key="8">
    <source>
        <dbReference type="ARBA" id="ARBA00022827"/>
    </source>
</evidence>
<dbReference type="InterPro" id="IPR017938">
    <property type="entry name" value="Riboflavin_synthase-like_b-brl"/>
</dbReference>
<sequence length="436" mass="49509">MKGELILSLNTTLEAKQSWKEVINTVKSLDPKKLEIIKATLPVVKEHGEAITKQFYKRMFKQHPELKNIFNMAHQITGHQPKALADAVYGAAANIEDFSQIMPVLERIGEKHRSLQIKPEHYPIVGENLLGAIKEVLGDAATDDIMNAWADAYGVIADVFIRMEDKMYRTTESQPGGWAGFRDFVVDKKVKESEVITSFYLKPKDGEQIAKFIPGQYLTVKMDKMSGEQYTNLRQYSLSDRPGLDYYRISVKREDSRKEGIPDGVVSNYLHNHVNEGDIIPISAPAGDFYLNMDSSLPLVLIGGGVGLTPMMCMLNTTVNENPNRTVYYIHAAINSNMHAFKDHVNGLAAEHKNVKSFVIYEKPTETDHEMKNYDKEGFFTLEWLQSILPSNDADFYFCGPSPFMKVVNQSLKQWNVPEEQIHYEFFGSFGNLDEY</sequence>
<dbReference type="EMBL" id="SMYO01000003">
    <property type="protein sequence ID" value="TDK63240.1"/>
    <property type="molecule type" value="Genomic_DNA"/>
</dbReference>
<evidence type="ECO:0000256" key="1">
    <source>
        <dbReference type="ARBA" id="ARBA00006401"/>
    </source>
</evidence>
<keyword evidence="6 15" id="KW-0285">Flavoprotein</keyword>
<dbReference type="Gene3D" id="3.40.50.80">
    <property type="entry name" value="Nucleotide-binding domain of ferredoxin-NADP reductase (FNR) module"/>
    <property type="match status" value="1"/>
</dbReference>
<feature type="site" description="Influences the redox potential of the prosthetic heme and FAD groups" evidence="15">
    <location>
        <position position="111"/>
    </location>
</feature>
<comment type="cofactor">
    <cofactor evidence="15">
        <name>heme b</name>
        <dbReference type="ChEBI" id="CHEBI:60344"/>
    </cofactor>
    <text evidence="15">Binds 1 heme b (iron(II)-protoporphyrin IX) group per subunit.</text>
</comment>
<evidence type="ECO:0000256" key="15">
    <source>
        <dbReference type="HAMAP-Rule" id="MF_01252"/>
    </source>
</evidence>
<dbReference type="EC" id="1.14.12.17" evidence="15"/>
<dbReference type="InterPro" id="IPR012292">
    <property type="entry name" value="Globin/Proto"/>
</dbReference>
<evidence type="ECO:0000256" key="11">
    <source>
        <dbReference type="ARBA" id="ARBA00023004"/>
    </source>
</evidence>
<keyword evidence="7 15" id="KW-0479">Metal-binding</keyword>
<feature type="region of interest" description="Reductase" evidence="15">
    <location>
        <begin position="176"/>
        <end position="436"/>
    </location>
</feature>
<evidence type="ECO:0000256" key="14">
    <source>
        <dbReference type="ARBA" id="ARBA00049433"/>
    </source>
</evidence>
<dbReference type="InterPro" id="IPR008333">
    <property type="entry name" value="Cbr1-like_FAD-bd_dom"/>
</dbReference>
<accession>A0A4R5VWJ9</accession>
<dbReference type="InterPro" id="IPR023950">
    <property type="entry name" value="Hmp"/>
</dbReference>
<dbReference type="Pfam" id="PF00042">
    <property type="entry name" value="Globin"/>
    <property type="match status" value="1"/>
</dbReference>
<evidence type="ECO:0000256" key="6">
    <source>
        <dbReference type="ARBA" id="ARBA00022630"/>
    </source>
</evidence>
<dbReference type="PROSITE" id="PS01033">
    <property type="entry name" value="GLOBIN"/>
    <property type="match status" value="1"/>
</dbReference>
<keyword evidence="4 15" id="KW-0349">Heme</keyword>
<dbReference type="Gene3D" id="2.40.30.10">
    <property type="entry name" value="Translation factors"/>
    <property type="match status" value="1"/>
</dbReference>
<feature type="site" description="Influences the redox potential of the prosthetic heme and FAD groups" evidence="15">
    <location>
        <position position="425"/>
    </location>
</feature>
<feature type="domain" description="FAD-binding FR-type" evidence="17">
    <location>
        <begin position="179"/>
        <end position="292"/>
    </location>
</feature>
<comment type="caution">
    <text evidence="18">The sequence shown here is derived from an EMBL/GenBank/DDBJ whole genome shotgun (WGS) entry which is preliminary data.</text>
</comment>
<dbReference type="Proteomes" id="UP000295132">
    <property type="component" value="Unassembled WGS sequence"/>
</dbReference>
<dbReference type="GO" id="GO:0005344">
    <property type="term" value="F:oxygen carrier activity"/>
    <property type="evidence" value="ECO:0007669"/>
    <property type="project" value="UniProtKB-UniRule"/>
</dbReference>
<dbReference type="Pfam" id="PF00175">
    <property type="entry name" value="NAD_binding_1"/>
    <property type="match status" value="1"/>
</dbReference>
<keyword evidence="8 15" id="KW-0274">FAD</keyword>
<dbReference type="AlphaFoldDB" id="A0A4R5VWJ9"/>
<evidence type="ECO:0000256" key="5">
    <source>
        <dbReference type="ARBA" id="ARBA00022621"/>
    </source>
</evidence>
<protein>
    <recommendedName>
        <fullName evidence="15">Flavohemoprotein</fullName>
    </recommendedName>
    <alternativeName>
        <fullName evidence="15">Flavohemoglobin</fullName>
    </alternativeName>
    <alternativeName>
        <fullName evidence="15">Hemoglobin-like protein</fullName>
    </alternativeName>
    <alternativeName>
        <fullName evidence="15">Nitric oxide dioxygenase</fullName>
        <shortName evidence="15">NO oxygenase</shortName>
        <shortName evidence="15">NOD</shortName>
        <ecNumber evidence="15">1.14.12.17</ecNumber>
    </alternativeName>
</protein>
<feature type="binding site" evidence="15">
    <location>
        <begin position="234"/>
        <end position="237"/>
    </location>
    <ligand>
        <name>FAD</name>
        <dbReference type="ChEBI" id="CHEBI:57692"/>
    </ligand>
</feature>
<feature type="domain" description="Globin" evidence="16">
    <location>
        <begin position="28"/>
        <end position="165"/>
    </location>
</feature>
<dbReference type="FunFam" id="3.40.50.80:FF:000010">
    <property type="entry name" value="Flavohemoprotein"/>
    <property type="match status" value="1"/>
</dbReference>
<keyword evidence="10 15" id="KW-0560">Oxidoreductase</keyword>
<feature type="active site" description="Charge relay system" evidence="15">
    <location>
        <position position="164"/>
    </location>
</feature>
<dbReference type="GO" id="GO:0008941">
    <property type="term" value="F:nitric oxide dioxygenase NAD(P)H activity"/>
    <property type="evidence" value="ECO:0007669"/>
    <property type="project" value="UniProtKB-UniRule"/>
</dbReference>
<dbReference type="InterPro" id="IPR017927">
    <property type="entry name" value="FAD-bd_FR_type"/>
</dbReference>
<keyword evidence="11 15" id="KW-0408">Iron</keyword>
<comment type="catalytic activity">
    <reaction evidence="13 15">
        <text>2 nitric oxide + NADH + 2 O2 = 2 nitrate + NAD(+) + H(+)</text>
        <dbReference type="Rhea" id="RHEA:19469"/>
        <dbReference type="ChEBI" id="CHEBI:15378"/>
        <dbReference type="ChEBI" id="CHEBI:15379"/>
        <dbReference type="ChEBI" id="CHEBI:16480"/>
        <dbReference type="ChEBI" id="CHEBI:17632"/>
        <dbReference type="ChEBI" id="CHEBI:57540"/>
        <dbReference type="ChEBI" id="CHEBI:57945"/>
        <dbReference type="EC" id="1.14.12.17"/>
    </reaction>
</comment>
<comment type="similarity">
    <text evidence="1 15">In the C-terminal section; belongs to the flavoprotein pyridine nucleotide cytochrome reductase family.</text>
</comment>
<reference evidence="18 19" key="1">
    <citation type="submission" date="2019-03" db="EMBL/GenBank/DDBJ databases">
        <title>Bacillus niacini sp. nov. a Nicotinate-Metabolizing Mesophile Isolated from Soil.</title>
        <authorList>
            <person name="Zhang G."/>
        </authorList>
    </citation>
    <scope>NUCLEOTIDE SEQUENCE [LARGE SCALE GENOMIC DNA]</scope>
    <source>
        <strain evidence="18 19">WN066</strain>
    </source>
</reference>
<comment type="cofactor">
    <cofactor evidence="15">
        <name>FAD</name>
        <dbReference type="ChEBI" id="CHEBI:57692"/>
    </cofactor>
    <text evidence="15">Binds 1 FAD per subunit.</text>
</comment>
<evidence type="ECO:0000259" key="17">
    <source>
        <dbReference type="PROSITE" id="PS51384"/>
    </source>
</evidence>
<dbReference type="GO" id="GO:0009636">
    <property type="term" value="P:response to toxic substance"/>
    <property type="evidence" value="ECO:0007669"/>
    <property type="project" value="UniProtKB-KW"/>
</dbReference>
<dbReference type="GO" id="GO:0019825">
    <property type="term" value="F:oxygen binding"/>
    <property type="evidence" value="ECO:0007669"/>
    <property type="project" value="InterPro"/>
</dbReference>
<keyword evidence="3 15" id="KW-0813">Transport</keyword>
<dbReference type="FunFam" id="2.40.30.10:FF:000034">
    <property type="entry name" value="Flavohemoprotein"/>
    <property type="match status" value="1"/>
</dbReference>
<dbReference type="GO" id="GO:0020037">
    <property type="term" value="F:heme binding"/>
    <property type="evidence" value="ECO:0007669"/>
    <property type="project" value="InterPro"/>
</dbReference>
<name>A0A4R5VWJ9_9BACI</name>
<feature type="binding site" description="proximal binding residue" evidence="15">
    <location>
        <position position="112"/>
    </location>
    <ligand>
        <name>heme b</name>
        <dbReference type="ChEBI" id="CHEBI:60344"/>
    </ligand>
    <ligandPart>
        <name>Fe</name>
        <dbReference type="ChEBI" id="CHEBI:18248"/>
    </ligandPart>
</feature>
<dbReference type="Pfam" id="PF00970">
    <property type="entry name" value="FAD_binding_6"/>
    <property type="match status" value="1"/>
</dbReference>
<evidence type="ECO:0000256" key="3">
    <source>
        <dbReference type="ARBA" id="ARBA00022448"/>
    </source>
</evidence>
<dbReference type="InterPro" id="IPR001433">
    <property type="entry name" value="OxRdtase_FAD/NAD-bd"/>
</dbReference>
<organism evidence="18 19">
    <name type="scientific">Bacillus salipaludis</name>
    <dbReference type="NCBI Taxonomy" id="2547811"/>
    <lineage>
        <taxon>Bacteria</taxon>
        <taxon>Bacillati</taxon>
        <taxon>Bacillota</taxon>
        <taxon>Bacilli</taxon>
        <taxon>Bacillales</taxon>
        <taxon>Bacillaceae</taxon>
        <taxon>Bacillus</taxon>
    </lineage>
</organism>
<evidence type="ECO:0000313" key="18">
    <source>
        <dbReference type="EMBL" id="TDK63240.1"/>
    </source>
</evidence>
<feature type="binding site" evidence="15">
    <location>
        <begin position="426"/>
        <end position="429"/>
    </location>
    <ligand>
        <name>FAD</name>
        <dbReference type="ChEBI" id="CHEBI:57692"/>
    </ligand>
</feature>
<dbReference type="SUPFAM" id="SSF46458">
    <property type="entry name" value="Globin-like"/>
    <property type="match status" value="1"/>
</dbReference>
<keyword evidence="9 15" id="KW-0521">NADP</keyword>
<dbReference type="GO" id="GO:0046210">
    <property type="term" value="P:nitric oxide catabolic process"/>
    <property type="evidence" value="ECO:0007669"/>
    <property type="project" value="TreeGrafter"/>
</dbReference>
<dbReference type="HAMAP" id="MF_01252">
    <property type="entry name" value="Hmp"/>
    <property type="match status" value="1"/>
</dbReference>
<dbReference type="NCBIfam" id="NF009805">
    <property type="entry name" value="PRK13289.1"/>
    <property type="match status" value="1"/>
</dbReference>
<dbReference type="PANTHER" id="PTHR43396:SF3">
    <property type="entry name" value="FLAVOHEMOPROTEIN"/>
    <property type="match status" value="1"/>
</dbReference>
<dbReference type="FunFam" id="1.10.490.10:FF:000003">
    <property type="entry name" value="Flavohemoprotein"/>
    <property type="match status" value="1"/>
</dbReference>
<comment type="function">
    <text evidence="15">Is involved in NO detoxification in an aerobic process, termed nitric oxide dioxygenase (NOD) reaction that utilizes O(2) and NAD(P)H to convert NO to nitrate, which protects the bacterium from various noxious nitrogen compounds. Therefore, plays a central role in the inducible response to nitrosative stress.</text>
</comment>
<dbReference type="GO" id="GO:0046872">
    <property type="term" value="F:metal ion binding"/>
    <property type="evidence" value="ECO:0007669"/>
    <property type="project" value="UniProtKB-KW"/>
</dbReference>
<evidence type="ECO:0000256" key="7">
    <source>
        <dbReference type="ARBA" id="ARBA00022723"/>
    </source>
</evidence>
<evidence type="ECO:0000256" key="10">
    <source>
        <dbReference type="ARBA" id="ARBA00023002"/>
    </source>
</evidence>